<dbReference type="Proteomes" id="UP000577362">
    <property type="component" value="Unassembled WGS sequence"/>
</dbReference>
<keyword evidence="1 5" id="KW-1277">Toxin-antitoxin system</keyword>
<feature type="domain" description="PIN" evidence="6">
    <location>
        <begin position="2"/>
        <end position="113"/>
    </location>
</feature>
<comment type="caution">
    <text evidence="7">The sequence shown here is derived from an EMBL/GenBank/DDBJ whole genome shotgun (WGS) entry which is preliminary data.</text>
</comment>
<dbReference type="Gene3D" id="3.40.50.1010">
    <property type="entry name" value="5'-nuclease"/>
    <property type="match status" value="1"/>
</dbReference>
<evidence type="ECO:0000256" key="2">
    <source>
        <dbReference type="ARBA" id="ARBA00022722"/>
    </source>
</evidence>
<feature type="binding site" evidence="5">
    <location>
        <position position="5"/>
    </location>
    <ligand>
        <name>Mg(2+)</name>
        <dbReference type="ChEBI" id="CHEBI:18420"/>
    </ligand>
</feature>
<dbReference type="InterPro" id="IPR022907">
    <property type="entry name" value="VapC_family"/>
</dbReference>
<keyword evidence="5" id="KW-0460">Magnesium</keyword>
<feature type="binding site" evidence="5">
    <location>
        <position position="86"/>
    </location>
    <ligand>
        <name>Mg(2+)</name>
        <dbReference type="ChEBI" id="CHEBI:18420"/>
    </ligand>
</feature>
<dbReference type="RefSeq" id="WP_019403243.1">
    <property type="nucleotide sequence ID" value="NZ_JACIEN010000003.1"/>
</dbReference>
<evidence type="ECO:0000256" key="5">
    <source>
        <dbReference type="HAMAP-Rule" id="MF_00265"/>
    </source>
</evidence>
<dbReference type="InterPro" id="IPR002716">
    <property type="entry name" value="PIN_dom"/>
</dbReference>
<evidence type="ECO:0000313" key="8">
    <source>
        <dbReference type="Proteomes" id="UP000577362"/>
    </source>
</evidence>
<evidence type="ECO:0000256" key="3">
    <source>
        <dbReference type="ARBA" id="ARBA00022723"/>
    </source>
</evidence>
<dbReference type="GO" id="GO:0000287">
    <property type="term" value="F:magnesium ion binding"/>
    <property type="evidence" value="ECO:0007669"/>
    <property type="project" value="UniProtKB-UniRule"/>
</dbReference>
<evidence type="ECO:0000256" key="1">
    <source>
        <dbReference type="ARBA" id="ARBA00022649"/>
    </source>
</evidence>
<keyword evidence="2 5" id="KW-0540">Nuclease</keyword>
<dbReference type="GO" id="GO:0016787">
    <property type="term" value="F:hydrolase activity"/>
    <property type="evidence" value="ECO:0007669"/>
    <property type="project" value="UniProtKB-KW"/>
</dbReference>
<evidence type="ECO:0000259" key="6">
    <source>
        <dbReference type="Pfam" id="PF01850"/>
    </source>
</evidence>
<proteinExistence type="inferred from homology"/>
<dbReference type="EMBL" id="JACIEN010000003">
    <property type="protein sequence ID" value="MBB4017717.1"/>
    <property type="molecule type" value="Genomic_DNA"/>
</dbReference>
<dbReference type="GO" id="GO:0004540">
    <property type="term" value="F:RNA nuclease activity"/>
    <property type="evidence" value="ECO:0007669"/>
    <property type="project" value="InterPro"/>
</dbReference>
<comment type="similarity">
    <text evidence="5">Belongs to the PINc/VapC protein family.</text>
</comment>
<sequence>MILVDTSVWVDHLRTGEETLAALLDHGRVLTHPFVIGELALGFLRQRQAILPALQGLPHASLATDAEVLAFIDEHALAGLGIGYVDAHLLASTRLTAGSTLWSRDKRLARVAERLELAWQGGLLPPP</sequence>
<dbReference type="AlphaFoldDB" id="A0A840C5N9"/>
<dbReference type="EC" id="3.1.-.-" evidence="5"/>
<gene>
    <name evidence="5" type="primary">vapC</name>
    <name evidence="7" type="ORF">GGR16_002751</name>
</gene>
<dbReference type="SUPFAM" id="SSF88723">
    <property type="entry name" value="PIN domain-like"/>
    <property type="match status" value="1"/>
</dbReference>
<evidence type="ECO:0000313" key="7">
    <source>
        <dbReference type="EMBL" id="MBB4017717.1"/>
    </source>
</evidence>
<reference evidence="7 8" key="1">
    <citation type="submission" date="2020-08" db="EMBL/GenBank/DDBJ databases">
        <title>Genomic Encyclopedia of Type Strains, Phase IV (KMG-IV): sequencing the most valuable type-strain genomes for metagenomic binning, comparative biology and taxonomic classification.</title>
        <authorList>
            <person name="Goeker M."/>
        </authorList>
    </citation>
    <scope>NUCLEOTIDE SEQUENCE [LARGE SCALE GENOMIC DNA]</scope>
    <source>
        <strain evidence="7 8">DSM 103737</strain>
    </source>
</reference>
<protein>
    <recommendedName>
        <fullName evidence="5">Ribonuclease VapC</fullName>
        <shortName evidence="5">RNase VapC</shortName>
        <ecNumber evidence="5">3.1.-.-</ecNumber>
    </recommendedName>
    <alternativeName>
        <fullName evidence="5">Toxin VapC</fullName>
    </alternativeName>
</protein>
<dbReference type="GO" id="GO:0090729">
    <property type="term" value="F:toxin activity"/>
    <property type="evidence" value="ECO:0007669"/>
    <property type="project" value="UniProtKB-KW"/>
</dbReference>
<comment type="cofactor">
    <cofactor evidence="5">
        <name>Mg(2+)</name>
        <dbReference type="ChEBI" id="CHEBI:18420"/>
    </cofactor>
</comment>
<keyword evidence="3 5" id="KW-0479">Metal-binding</keyword>
<organism evidence="7 8">
    <name type="scientific">Chelatococcus caeni</name>
    <dbReference type="NCBI Taxonomy" id="1348468"/>
    <lineage>
        <taxon>Bacteria</taxon>
        <taxon>Pseudomonadati</taxon>
        <taxon>Pseudomonadota</taxon>
        <taxon>Alphaproteobacteria</taxon>
        <taxon>Hyphomicrobiales</taxon>
        <taxon>Chelatococcaceae</taxon>
        <taxon>Chelatococcus</taxon>
    </lineage>
</organism>
<evidence type="ECO:0000256" key="4">
    <source>
        <dbReference type="ARBA" id="ARBA00022801"/>
    </source>
</evidence>
<dbReference type="InterPro" id="IPR029060">
    <property type="entry name" value="PIN-like_dom_sf"/>
</dbReference>
<dbReference type="HAMAP" id="MF_00265">
    <property type="entry name" value="VapC_Nob1"/>
    <property type="match status" value="1"/>
</dbReference>
<accession>A0A840C5N9</accession>
<keyword evidence="8" id="KW-1185">Reference proteome</keyword>
<comment type="function">
    <text evidence="5">Toxic component of a toxin-antitoxin (TA) system. An RNase.</text>
</comment>
<keyword evidence="5" id="KW-0800">Toxin</keyword>
<name>A0A840C5N9_9HYPH</name>
<dbReference type="Pfam" id="PF01850">
    <property type="entry name" value="PIN"/>
    <property type="match status" value="1"/>
</dbReference>
<keyword evidence="4 5" id="KW-0378">Hydrolase</keyword>